<dbReference type="InterPro" id="IPR029044">
    <property type="entry name" value="Nucleotide-diphossugar_trans"/>
</dbReference>
<evidence type="ECO:0000256" key="8">
    <source>
        <dbReference type="ARBA" id="ARBA00022985"/>
    </source>
</evidence>
<protein>
    <recommendedName>
        <fullName evidence="9">Glycosyl transferase family 8 C-terminal domain-containing protein</fullName>
    </recommendedName>
</protein>
<comment type="caution">
    <text evidence="10">The sequence shown here is derived from an EMBL/GenBank/DDBJ whole genome shotgun (WGS) entry which is preliminary data.</text>
</comment>
<keyword evidence="6" id="KW-0479">Metal-binding</keyword>
<evidence type="ECO:0000256" key="7">
    <source>
        <dbReference type="ARBA" id="ARBA00022842"/>
    </source>
</evidence>
<dbReference type="PANTHER" id="PTHR13778:SF47">
    <property type="entry name" value="LIPOPOLYSACCHARIDE 1,3-GALACTOSYLTRANSFERASE"/>
    <property type="match status" value="1"/>
</dbReference>
<comment type="pathway">
    <text evidence="2">Bacterial outer membrane biogenesis; LPS core biosynthesis.</text>
</comment>
<dbReference type="Pfam" id="PF08437">
    <property type="entry name" value="Glyco_transf_8C"/>
    <property type="match status" value="1"/>
</dbReference>
<organism evidence="10">
    <name type="scientific">Pluralibacter gergoviae</name>
    <name type="common">Enterobacter gergoviae</name>
    <dbReference type="NCBI Taxonomy" id="61647"/>
    <lineage>
        <taxon>Bacteria</taxon>
        <taxon>Pseudomonadati</taxon>
        <taxon>Pseudomonadota</taxon>
        <taxon>Gammaproteobacteria</taxon>
        <taxon>Enterobacterales</taxon>
        <taxon>Enterobacteriaceae</taxon>
        <taxon>Pluralibacter</taxon>
    </lineage>
</organism>
<evidence type="ECO:0000256" key="4">
    <source>
        <dbReference type="ARBA" id="ARBA00022676"/>
    </source>
</evidence>
<name>A0AAI9DL34_PLUGE</name>
<dbReference type="SUPFAM" id="SSF53448">
    <property type="entry name" value="Nucleotide-diphospho-sugar transferases"/>
    <property type="match status" value="1"/>
</dbReference>
<dbReference type="PANTHER" id="PTHR13778">
    <property type="entry name" value="GLYCOSYLTRANSFERASE 8 DOMAIN-CONTAINING PROTEIN"/>
    <property type="match status" value="1"/>
</dbReference>
<evidence type="ECO:0000256" key="6">
    <source>
        <dbReference type="ARBA" id="ARBA00022723"/>
    </source>
</evidence>
<dbReference type="GO" id="GO:0008918">
    <property type="term" value="F:lipopolysaccharide 3-alpha-galactosyltransferase activity"/>
    <property type="evidence" value="ECO:0007669"/>
    <property type="project" value="InterPro"/>
</dbReference>
<evidence type="ECO:0000256" key="1">
    <source>
        <dbReference type="ARBA" id="ARBA00001946"/>
    </source>
</evidence>
<keyword evidence="8" id="KW-0448">Lipopolysaccharide biosynthesis</keyword>
<dbReference type="GO" id="GO:0046872">
    <property type="term" value="F:metal ion binding"/>
    <property type="evidence" value="ECO:0007669"/>
    <property type="project" value="UniProtKB-KW"/>
</dbReference>
<evidence type="ECO:0000313" key="10">
    <source>
        <dbReference type="EMBL" id="EML1471771.1"/>
    </source>
</evidence>
<accession>A0AAI9DL34</accession>
<dbReference type="InterPro" id="IPR013645">
    <property type="entry name" value="Glyco_transf_8N"/>
</dbReference>
<sequence length="358" mass="39851">MLSFCHLVKETIAVVEARPDDGKEIVHIAYGADINFALGTAVSAVSVLHNSPQVLPHFHLFTDRISEDFIDKFRAYGREHAFSMTVYLVDTDKLAALPVKARWPSAIYFRIVAIDYLASRVARVLYLDSDITCCADIAPLISADIGDNAVAACLDIDFIDEGDRVAKLNAPEVRGKYFNSGVLLVNTRAWQDRDISARIARGLCDPQIKDALLYYDQDLINIAVAGRVTFLDGKYNTQYSLNDEYKGPDSALPADITFLHYIGATKPWHEWAEPYASADYFMRYKACSPWKSVPLVKPHKKILWRHALKHARHQGNIGACLKYAAGLVGISLKTLLQRAGGKKRADAAQPLQNSKALR</sequence>
<evidence type="ECO:0000259" key="9">
    <source>
        <dbReference type="Pfam" id="PF08437"/>
    </source>
</evidence>
<keyword evidence="7" id="KW-0460">Magnesium</keyword>
<proteinExistence type="inferred from homology"/>
<dbReference type="RefSeq" id="WP_053075803.1">
    <property type="nucleotide sequence ID" value="NZ_CACVCI010000001.1"/>
</dbReference>
<reference evidence="10" key="1">
    <citation type="submission" date="2024-02" db="EMBL/GenBank/DDBJ databases">
        <authorList>
            <consortium name="Clinical and Environmental Microbiology Branch: Whole genome sequencing antimicrobial resistance pathogens in the healthcare setting"/>
        </authorList>
    </citation>
    <scope>NUCLEOTIDE SEQUENCE</scope>
    <source>
        <strain evidence="10">2021DK-00143</strain>
    </source>
</reference>
<dbReference type="Pfam" id="PF01501">
    <property type="entry name" value="Glyco_transf_8"/>
    <property type="match status" value="1"/>
</dbReference>
<evidence type="ECO:0000256" key="2">
    <source>
        <dbReference type="ARBA" id="ARBA00004713"/>
    </source>
</evidence>
<dbReference type="InterPro" id="IPR002495">
    <property type="entry name" value="Glyco_trans_8"/>
</dbReference>
<gene>
    <name evidence="10" type="ORF">QEG54_002510</name>
</gene>
<evidence type="ECO:0000256" key="3">
    <source>
        <dbReference type="ARBA" id="ARBA00006351"/>
    </source>
</evidence>
<dbReference type="InterPro" id="IPR050748">
    <property type="entry name" value="Glycosyltrans_8_dom-fam"/>
</dbReference>
<dbReference type="EMBL" id="ABLOKC030000012">
    <property type="protein sequence ID" value="EML1471771.1"/>
    <property type="molecule type" value="Genomic_DNA"/>
</dbReference>
<dbReference type="AlphaFoldDB" id="A0AAI9DL34"/>
<comment type="similarity">
    <text evidence="3">Belongs to the glycosyltransferase 8 family.</text>
</comment>
<dbReference type="Gene3D" id="3.90.550.10">
    <property type="entry name" value="Spore Coat Polysaccharide Biosynthesis Protein SpsA, Chain A"/>
    <property type="match status" value="1"/>
</dbReference>
<comment type="cofactor">
    <cofactor evidence="1">
        <name>Mg(2+)</name>
        <dbReference type="ChEBI" id="CHEBI:18420"/>
    </cofactor>
</comment>
<evidence type="ECO:0000256" key="5">
    <source>
        <dbReference type="ARBA" id="ARBA00022679"/>
    </source>
</evidence>
<dbReference type="CDD" id="cd04194">
    <property type="entry name" value="GT8_A4GalT_like"/>
    <property type="match status" value="1"/>
</dbReference>
<keyword evidence="4" id="KW-0328">Glycosyltransferase</keyword>
<feature type="domain" description="Glycosyl transferase family 8 C-terminal" evidence="9">
    <location>
        <begin position="275"/>
        <end position="317"/>
    </location>
</feature>
<keyword evidence="5" id="KW-0808">Transferase</keyword>